<dbReference type="InterPro" id="IPR038375">
    <property type="entry name" value="NDUFAF7_sf"/>
</dbReference>
<proteinExistence type="predicted"/>
<protein>
    <submittedName>
        <fullName evidence="1">Uncharacterized protein</fullName>
    </submittedName>
</protein>
<dbReference type="Gene3D" id="3.40.50.12710">
    <property type="match status" value="1"/>
</dbReference>
<sequence>MNSEAHLLPLGDFKPADEWQTHVNEIFYGIQGPGIHDHFQTYVSQDHRLAHALAEDYFERARQANCTQPHFIMEWGVGNGNLAGCFLSHLQSIDTEEQVYPGTRYILCDFSMEILKGASNNARLKNHTGKFFTVQIDANHMDCFREKTIDKIISNEIWDDLSTKVLLKRDGSLYEEYIQPLIDPVAAGINIDDFIKPFNEKNLDLLKGCPRLLQFITWERTYQRVTIDDWPRADILQAHIDLLADEIPIPVNIGALATFRCARHLLRQGGFGYTGMDYGMYSMQELNFSERPYFNLYGGQYTFMVNFELLNQWAHAEGFSSVEKEHQHSYVGRHLQDKVISVVELVQTHSNAPNMSSWDRDILMLKTLNTLNKAYKNHYQSEMKYTAMEGAPSSQQKQIKELAGKLSTNGVPDTVAYVTEKEVMKVSADLAELGYDEQLYAPLFQGSTEAISFVIMNLC</sequence>
<dbReference type="AlphaFoldDB" id="A0A381ZEH5"/>
<dbReference type="EMBL" id="UINC01020857">
    <property type="protein sequence ID" value="SVA87167.1"/>
    <property type="molecule type" value="Genomic_DNA"/>
</dbReference>
<gene>
    <name evidence="1" type="ORF">METZ01_LOCUS140021</name>
</gene>
<dbReference type="SUPFAM" id="SSF53335">
    <property type="entry name" value="S-adenosyl-L-methionine-dependent methyltransferases"/>
    <property type="match status" value="1"/>
</dbReference>
<organism evidence="1">
    <name type="scientific">marine metagenome</name>
    <dbReference type="NCBI Taxonomy" id="408172"/>
    <lineage>
        <taxon>unclassified sequences</taxon>
        <taxon>metagenomes</taxon>
        <taxon>ecological metagenomes</taxon>
    </lineage>
</organism>
<reference evidence="1" key="1">
    <citation type="submission" date="2018-05" db="EMBL/GenBank/DDBJ databases">
        <authorList>
            <person name="Lanie J.A."/>
            <person name="Ng W.-L."/>
            <person name="Kazmierczak K.M."/>
            <person name="Andrzejewski T.M."/>
            <person name="Davidsen T.M."/>
            <person name="Wayne K.J."/>
            <person name="Tettelin H."/>
            <person name="Glass J.I."/>
            <person name="Rusch D."/>
            <person name="Podicherti R."/>
            <person name="Tsui H.-C.T."/>
            <person name="Winkler M.E."/>
        </authorList>
    </citation>
    <scope>NUCLEOTIDE SEQUENCE</scope>
</reference>
<accession>A0A381ZEH5</accession>
<evidence type="ECO:0000313" key="1">
    <source>
        <dbReference type="EMBL" id="SVA87167.1"/>
    </source>
</evidence>
<name>A0A381ZEH5_9ZZZZ</name>
<dbReference type="InterPro" id="IPR029063">
    <property type="entry name" value="SAM-dependent_MTases_sf"/>
</dbReference>